<sequence length="77" mass="9203">MYLILILFDGERGLISYFEKKNIINNLSQEKKLLIKKINLIEKKNNMLTDVIDLDYLETVYREKFMVGKKSEKVFVE</sequence>
<evidence type="ECO:0008006" key="2">
    <source>
        <dbReference type="Google" id="ProtNLM"/>
    </source>
</evidence>
<dbReference type="AlphaFoldDB" id="A0A382PA48"/>
<evidence type="ECO:0000313" key="1">
    <source>
        <dbReference type="EMBL" id="SVC69717.1"/>
    </source>
</evidence>
<accession>A0A382PA48</accession>
<reference evidence="1" key="1">
    <citation type="submission" date="2018-05" db="EMBL/GenBank/DDBJ databases">
        <authorList>
            <person name="Lanie J.A."/>
            <person name="Ng W.-L."/>
            <person name="Kazmierczak K.M."/>
            <person name="Andrzejewski T.M."/>
            <person name="Davidsen T.M."/>
            <person name="Wayne K.J."/>
            <person name="Tettelin H."/>
            <person name="Glass J.I."/>
            <person name="Rusch D."/>
            <person name="Podicherti R."/>
            <person name="Tsui H.-C.T."/>
            <person name="Winkler M.E."/>
        </authorList>
    </citation>
    <scope>NUCLEOTIDE SEQUENCE</scope>
</reference>
<gene>
    <name evidence="1" type="ORF">METZ01_LOCUS322571</name>
</gene>
<organism evidence="1">
    <name type="scientific">marine metagenome</name>
    <dbReference type="NCBI Taxonomy" id="408172"/>
    <lineage>
        <taxon>unclassified sequences</taxon>
        <taxon>metagenomes</taxon>
        <taxon>ecological metagenomes</taxon>
    </lineage>
</organism>
<proteinExistence type="predicted"/>
<name>A0A382PA48_9ZZZZ</name>
<dbReference type="EMBL" id="UINC01105636">
    <property type="protein sequence ID" value="SVC69717.1"/>
    <property type="molecule type" value="Genomic_DNA"/>
</dbReference>
<protein>
    <recommendedName>
        <fullName evidence="2">Septation ring formation regulator EzrA</fullName>
    </recommendedName>
</protein>